<reference evidence="2 3" key="1">
    <citation type="journal article" date="2014" name="Nat. Genet.">
        <title>Genome and transcriptome of the porcine whipworm Trichuris suis.</title>
        <authorList>
            <person name="Jex A.R."/>
            <person name="Nejsum P."/>
            <person name="Schwarz E.M."/>
            <person name="Hu L."/>
            <person name="Young N.D."/>
            <person name="Hall R.S."/>
            <person name="Korhonen P.K."/>
            <person name="Liao S."/>
            <person name="Thamsborg S."/>
            <person name="Xia J."/>
            <person name="Xu P."/>
            <person name="Wang S."/>
            <person name="Scheerlinck J.P."/>
            <person name="Hofmann A."/>
            <person name="Sternberg P.W."/>
            <person name="Wang J."/>
            <person name="Gasser R.B."/>
        </authorList>
    </citation>
    <scope>NUCLEOTIDE SEQUENCE [LARGE SCALE GENOMIC DNA]</scope>
    <source>
        <strain evidence="2">DCEP-RM93F</strain>
        <strain evidence="1">DCEP-RM93M</strain>
    </source>
</reference>
<dbReference type="AlphaFoldDB" id="A0A085NNN5"/>
<evidence type="ECO:0000313" key="2">
    <source>
        <dbReference type="EMBL" id="KFD71081.1"/>
    </source>
</evidence>
<dbReference type="Proteomes" id="UP000030758">
    <property type="component" value="Unassembled WGS sequence"/>
</dbReference>
<protein>
    <submittedName>
        <fullName evidence="2">Uncharacterized protein</fullName>
    </submittedName>
</protein>
<dbReference type="EMBL" id="KL363193">
    <property type="protein sequence ID" value="KFD56551.1"/>
    <property type="molecule type" value="Genomic_DNA"/>
</dbReference>
<dbReference type="EMBL" id="KL367484">
    <property type="protein sequence ID" value="KFD71081.1"/>
    <property type="molecule type" value="Genomic_DNA"/>
</dbReference>
<name>A0A085NNN5_9BILA</name>
<keyword evidence="3" id="KW-1185">Reference proteome</keyword>
<gene>
    <name evidence="1" type="ORF">M513_02655</name>
    <name evidence="2" type="ORF">M514_02655</name>
</gene>
<accession>A0A085NNN5</accession>
<sequence>MEGKGKSAKALNNTLSLKHMIGSGSPQQQQQQQQKTLVPSMGFQLEEVVFIWWAVGLRPAS</sequence>
<organism evidence="2">
    <name type="scientific">Trichuris suis</name>
    <name type="common">pig whipworm</name>
    <dbReference type="NCBI Taxonomy" id="68888"/>
    <lineage>
        <taxon>Eukaryota</taxon>
        <taxon>Metazoa</taxon>
        <taxon>Ecdysozoa</taxon>
        <taxon>Nematoda</taxon>
        <taxon>Enoplea</taxon>
        <taxon>Dorylaimia</taxon>
        <taxon>Trichinellida</taxon>
        <taxon>Trichuridae</taxon>
        <taxon>Trichuris</taxon>
    </lineage>
</organism>
<dbReference type="Proteomes" id="UP000030764">
    <property type="component" value="Unassembled WGS sequence"/>
</dbReference>
<evidence type="ECO:0000313" key="1">
    <source>
        <dbReference type="EMBL" id="KFD56551.1"/>
    </source>
</evidence>
<evidence type="ECO:0000313" key="3">
    <source>
        <dbReference type="Proteomes" id="UP000030764"/>
    </source>
</evidence>
<proteinExistence type="predicted"/>